<sequence>MNGQSNDNVILFPKTVEYYQYELTRLLESEQYGEAIRLLRFLLACQSGDARAREEWQSLLDWLYMMFPDLIFKPESDLEQDLSETDLLREHLSAKGEQSLEYAQKLLESLKEHKDVDKLMLALDQLAFLDHPDIDQALLDWLTQMPLHPIVQFKTLQTLKKRGVTGVVALHKNGETAEVDIEDTPAGFDQFPSQIQDIIHRVQEISETQHPALSYFAGETWNEFLAFIYGTSFYDQMLKQETDCVDVWAAALHLTLLEHLFEGGDKAEILEQYGITSELAFQWEQAYRLMQQFASNVFTRRV</sequence>
<organism evidence="1 2">
    <name type="scientific">Paenibacillus naphthalenovorans</name>
    <dbReference type="NCBI Taxonomy" id="162209"/>
    <lineage>
        <taxon>Bacteria</taxon>
        <taxon>Bacillati</taxon>
        <taxon>Bacillota</taxon>
        <taxon>Bacilli</taxon>
        <taxon>Bacillales</taxon>
        <taxon>Paenibacillaceae</taxon>
        <taxon>Paenibacillus</taxon>
    </lineage>
</organism>
<protein>
    <submittedName>
        <fullName evidence="1">Uncharacterized protein</fullName>
    </submittedName>
</protein>
<dbReference type="OrthoDB" id="2677436at2"/>
<name>A0A0U2WA29_9BACL</name>
<dbReference type="EMBL" id="CP013652">
    <property type="protein sequence ID" value="ALS23278.1"/>
    <property type="molecule type" value="Genomic_DNA"/>
</dbReference>
<gene>
    <name evidence="1" type="ORF">IJ22_29050</name>
</gene>
<accession>A0A0U2WA29</accession>
<evidence type="ECO:0000313" key="2">
    <source>
        <dbReference type="Proteomes" id="UP000061660"/>
    </source>
</evidence>
<dbReference type="RefSeq" id="WP_062409273.1">
    <property type="nucleotide sequence ID" value="NZ_BJCS01000007.1"/>
</dbReference>
<dbReference type="AlphaFoldDB" id="A0A0U2WA29"/>
<dbReference type="Proteomes" id="UP000061660">
    <property type="component" value="Chromosome"/>
</dbReference>
<evidence type="ECO:0000313" key="1">
    <source>
        <dbReference type="EMBL" id="ALS23278.1"/>
    </source>
</evidence>
<keyword evidence="2" id="KW-1185">Reference proteome</keyword>
<dbReference type="STRING" id="162209.IJ22_29050"/>
<proteinExistence type="predicted"/>
<dbReference type="PATRIC" id="fig|162209.4.peg.3099"/>
<dbReference type="KEGG" id="pnp:IJ22_29050"/>
<reference evidence="1 2" key="2">
    <citation type="journal article" date="2016" name="Genome Announc.">
        <title>Complete Genome Sequences of Two Interactive Moderate Thermophiles, Paenibacillus napthalenovorans 32O-Y and Paenibacillus sp. 32O-W.</title>
        <authorList>
            <person name="Butler R.R.III."/>
            <person name="Wang J."/>
            <person name="Stark B.C."/>
            <person name="Pombert J.F."/>
        </authorList>
    </citation>
    <scope>NUCLEOTIDE SEQUENCE [LARGE SCALE GENOMIC DNA]</scope>
    <source>
        <strain evidence="1 2">32O-Y</strain>
    </source>
</reference>
<reference evidence="2" key="1">
    <citation type="submission" date="2015-12" db="EMBL/GenBank/DDBJ databases">
        <title>Complete genome sequences of two moderately thermophilic Paenibacillus species.</title>
        <authorList>
            <person name="Butler R.III."/>
            <person name="Wang J."/>
            <person name="Stark B.C."/>
            <person name="Pombert J.-F."/>
        </authorList>
    </citation>
    <scope>NUCLEOTIDE SEQUENCE [LARGE SCALE GENOMIC DNA]</scope>
    <source>
        <strain evidence="2">32O-Y</strain>
    </source>
</reference>